<dbReference type="InterPro" id="IPR025698">
    <property type="entry name" value="2TM_dom"/>
</dbReference>
<dbReference type="EMBL" id="QEHR01000001">
    <property type="protein sequence ID" value="PVW17166.1"/>
    <property type="molecule type" value="Genomic_DNA"/>
</dbReference>
<feature type="transmembrane region" description="Helical" evidence="2">
    <location>
        <begin position="66"/>
        <end position="85"/>
    </location>
</feature>
<protein>
    <recommendedName>
        <fullName evidence="3">2TM domain-containing protein</fullName>
    </recommendedName>
</protein>
<reference evidence="4 5" key="1">
    <citation type="submission" date="2018-04" db="EMBL/GenBank/DDBJ databases">
        <title>Marixanthomonas spongiae HN-E44 sp. nov., isolated from a marine sponge.</title>
        <authorList>
            <person name="Luo L."/>
            <person name="Zhuang L."/>
        </authorList>
    </citation>
    <scope>NUCLEOTIDE SEQUENCE [LARGE SCALE GENOMIC DNA]</scope>
    <source>
        <strain evidence="4 5">HN-E44</strain>
    </source>
</reference>
<keyword evidence="2" id="KW-1133">Transmembrane helix</keyword>
<evidence type="ECO:0000256" key="2">
    <source>
        <dbReference type="SAM" id="Phobius"/>
    </source>
</evidence>
<feature type="domain" description="2TM" evidence="3">
    <location>
        <begin position="21"/>
        <end position="102"/>
    </location>
</feature>
<dbReference type="Pfam" id="PF13239">
    <property type="entry name" value="2TM"/>
    <property type="match status" value="1"/>
</dbReference>
<accession>A0A2U0I7V7</accession>
<keyword evidence="5" id="KW-1185">Reference proteome</keyword>
<evidence type="ECO:0000313" key="5">
    <source>
        <dbReference type="Proteomes" id="UP000245962"/>
    </source>
</evidence>
<gene>
    <name evidence="4" type="ORF">DDV96_01220</name>
</gene>
<keyword evidence="2" id="KW-0812">Transmembrane</keyword>
<comment type="caution">
    <text evidence="4">The sequence shown here is derived from an EMBL/GenBank/DDBJ whole genome shotgun (WGS) entry which is preliminary data.</text>
</comment>
<dbReference type="OrthoDB" id="1443721at2"/>
<dbReference type="AlphaFoldDB" id="A0A2U0I7V7"/>
<dbReference type="Proteomes" id="UP000245962">
    <property type="component" value="Unassembled WGS sequence"/>
</dbReference>
<sequence>MFSKSKKTEKIDREQREQYEYARRRIKQKKNVMRHFIFFLAGAILVLAIEYGVLRDNPILFPDWSVWIVIIWAFILLIHLFNVFVMSKFMGKEWEDRQLEKLKAKQAERIKQLQKQVDADLPLPKKKEVQNPPPLSEKKDNNPLPPDVQ</sequence>
<proteinExistence type="predicted"/>
<organism evidence="4 5">
    <name type="scientific">Marixanthomonas spongiae</name>
    <dbReference type="NCBI Taxonomy" id="2174845"/>
    <lineage>
        <taxon>Bacteria</taxon>
        <taxon>Pseudomonadati</taxon>
        <taxon>Bacteroidota</taxon>
        <taxon>Flavobacteriia</taxon>
        <taxon>Flavobacteriales</taxon>
        <taxon>Flavobacteriaceae</taxon>
        <taxon>Marixanthomonas</taxon>
    </lineage>
</organism>
<evidence type="ECO:0000313" key="4">
    <source>
        <dbReference type="EMBL" id="PVW17166.1"/>
    </source>
</evidence>
<feature type="region of interest" description="Disordered" evidence="1">
    <location>
        <begin position="115"/>
        <end position="149"/>
    </location>
</feature>
<evidence type="ECO:0000256" key="1">
    <source>
        <dbReference type="SAM" id="MobiDB-lite"/>
    </source>
</evidence>
<feature type="transmembrane region" description="Helical" evidence="2">
    <location>
        <begin position="32"/>
        <end position="54"/>
    </location>
</feature>
<keyword evidence="2" id="KW-0472">Membrane</keyword>
<dbReference type="RefSeq" id="WP_116692913.1">
    <property type="nucleotide sequence ID" value="NZ_QEHR01000001.1"/>
</dbReference>
<evidence type="ECO:0000259" key="3">
    <source>
        <dbReference type="Pfam" id="PF13239"/>
    </source>
</evidence>
<name>A0A2U0I7V7_9FLAO</name>